<dbReference type="EMBL" id="BOMW01000001">
    <property type="protein sequence ID" value="GIF02502.1"/>
    <property type="molecule type" value="Genomic_DNA"/>
</dbReference>
<dbReference type="PROSITE" id="PS51186">
    <property type="entry name" value="GNAT"/>
    <property type="match status" value="1"/>
</dbReference>
<evidence type="ECO:0000256" key="1">
    <source>
        <dbReference type="ARBA" id="ARBA00022679"/>
    </source>
</evidence>
<dbReference type="AlphaFoldDB" id="A0A919MWH7"/>
<name>A0A919MWH7_9ACTN</name>
<sequence>MRVVALMLRPWDPRDAGQLRPPLDDPAVRRSTSPLPPHAWIASQTAEGRHAFAVLRDGAIAGHVVLKRPRPGQWEVGYWTAAHARRQGVAGWAVEQITGWAFARFAMASIALIHDVDNLASCAVARHCGYLLDAELPPHPSYPQPGHRHVRHRA</sequence>
<reference evidence="5" key="1">
    <citation type="submission" date="2021-01" db="EMBL/GenBank/DDBJ databases">
        <title>Whole genome shotgun sequence of Actinoplanes siamensis NBRC 109076.</title>
        <authorList>
            <person name="Komaki H."/>
            <person name="Tamura T."/>
        </authorList>
    </citation>
    <scope>NUCLEOTIDE SEQUENCE</scope>
    <source>
        <strain evidence="5">NBRC 109076</strain>
    </source>
</reference>
<comment type="caution">
    <text evidence="5">The sequence shown here is derived from an EMBL/GenBank/DDBJ whole genome shotgun (WGS) entry which is preliminary data.</text>
</comment>
<dbReference type="Pfam" id="PF13302">
    <property type="entry name" value="Acetyltransf_3"/>
    <property type="match status" value="1"/>
</dbReference>
<evidence type="ECO:0000256" key="2">
    <source>
        <dbReference type="ARBA" id="ARBA00023315"/>
    </source>
</evidence>
<evidence type="ECO:0000256" key="3">
    <source>
        <dbReference type="ARBA" id="ARBA00038502"/>
    </source>
</evidence>
<dbReference type="PANTHER" id="PTHR43792:SF8">
    <property type="entry name" value="[RIBOSOMAL PROTEIN US5]-ALANINE N-ACETYLTRANSFERASE"/>
    <property type="match status" value="1"/>
</dbReference>
<organism evidence="5 6">
    <name type="scientific">Actinoplanes siamensis</name>
    <dbReference type="NCBI Taxonomy" id="1223317"/>
    <lineage>
        <taxon>Bacteria</taxon>
        <taxon>Bacillati</taxon>
        <taxon>Actinomycetota</taxon>
        <taxon>Actinomycetes</taxon>
        <taxon>Micromonosporales</taxon>
        <taxon>Micromonosporaceae</taxon>
        <taxon>Actinoplanes</taxon>
    </lineage>
</organism>
<dbReference type="GO" id="GO:0016747">
    <property type="term" value="F:acyltransferase activity, transferring groups other than amino-acyl groups"/>
    <property type="evidence" value="ECO:0007669"/>
    <property type="project" value="InterPro"/>
</dbReference>
<dbReference type="PANTHER" id="PTHR43792">
    <property type="entry name" value="GNAT FAMILY, PUTATIVE (AFU_ORTHOLOGUE AFUA_3G00765)-RELATED-RELATED"/>
    <property type="match status" value="1"/>
</dbReference>
<keyword evidence="1" id="KW-0808">Transferase</keyword>
<dbReference type="InterPro" id="IPR051531">
    <property type="entry name" value="N-acetyltransferase"/>
</dbReference>
<dbReference type="InterPro" id="IPR000182">
    <property type="entry name" value="GNAT_dom"/>
</dbReference>
<gene>
    <name evidence="5" type="ORF">Asi03nite_00400</name>
</gene>
<protein>
    <recommendedName>
        <fullName evidence="4">N-acetyltransferase domain-containing protein</fullName>
    </recommendedName>
</protein>
<proteinExistence type="inferred from homology"/>
<accession>A0A919MWH7</accession>
<dbReference type="SUPFAM" id="SSF55729">
    <property type="entry name" value="Acyl-CoA N-acyltransferases (Nat)"/>
    <property type="match status" value="1"/>
</dbReference>
<feature type="domain" description="N-acetyltransferase" evidence="4">
    <location>
        <begin position="6"/>
        <end position="154"/>
    </location>
</feature>
<dbReference type="Proteomes" id="UP000629619">
    <property type="component" value="Unassembled WGS sequence"/>
</dbReference>
<keyword evidence="2" id="KW-0012">Acyltransferase</keyword>
<comment type="similarity">
    <text evidence="3">Belongs to the acetyltransferase family. RimJ subfamily.</text>
</comment>
<dbReference type="Gene3D" id="3.40.630.30">
    <property type="match status" value="1"/>
</dbReference>
<keyword evidence="6" id="KW-1185">Reference proteome</keyword>
<evidence type="ECO:0000313" key="5">
    <source>
        <dbReference type="EMBL" id="GIF02502.1"/>
    </source>
</evidence>
<dbReference type="InterPro" id="IPR016181">
    <property type="entry name" value="Acyl_CoA_acyltransferase"/>
</dbReference>
<evidence type="ECO:0000259" key="4">
    <source>
        <dbReference type="PROSITE" id="PS51186"/>
    </source>
</evidence>
<evidence type="ECO:0000313" key="6">
    <source>
        <dbReference type="Proteomes" id="UP000629619"/>
    </source>
</evidence>